<dbReference type="InterPro" id="IPR012340">
    <property type="entry name" value="NA-bd_OB-fold"/>
</dbReference>
<dbReference type="Gene3D" id="2.40.50.140">
    <property type="entry name" value="Nucleic acid-binding proteins"/>
    <property type="match status" value="1"/>
</dbReference>
<dbReference type="Proteomes" id="UP000265520">
    <property type="component" value="Unassembled WGS sequence"/>
</dbReference>
<evidence type="ECO:0000313" key="4">
    <source>
        <dbReference type="Proteomes" id="UP000265520"/>
    </source>
</evidence>
<evidence type="ECO:0000313" key="3">
    <source>
        <dbReference type="EMBL" id="MCI36288.1"/>
    </source>
</evidence>
<dbReference type="InterPro" id="IPR015187">
    <property type="entry name" value="BRCA2_OB_1"/>
</dbReference>
<accession>A0A392RI70</accession>
<comment type="caution">
    <text evidence="3">The sequence shown here is derived from an EMBL/GenBank/DDBJ whole genome shotgun (WGS) entry which is preliminary data.</text>
</comment>
<feature type="non-terminal residue" evidence="3">
    <location>
        <position position="1"/>
    </location>
</feature>
<protein>
    <submittedName>
        <fullName evidence="3">BRCA2-like protein</fullName>
    </submittedName>
</protein>
<organism evidence="3 4">
    <name type="scientific">Trifolium medium</name>
    <dbReference type="NCBI Taxonomy" id="97028"/>
    <lineage>
        <taxon>Eukaryota</taxon>
        <taxon>Viridiplantae</taxon>
        <taxon>Streptophyta</taxon>
        <taxon>Embryophyta</taxon>
        <taxon>Tracheophyta</taxon>
        <taxon>Spermatophyta</taxon>
        <taxon>Magnoliopsida</taxon>
        <taxon>eudicotyledons</taxon>
        <taxon>Gunneridae</taxon>
        <taxon>Pentapetalae</taxon>
        <taxon>rosids</taxon>
        <taxon>fabids</taxon>
        <taxon>Fabales</taxon>
        <taxon>Fabaceae</taxon>
        <taxon>Papilionoideae</taxon>
        <taxon>50 kb inversion clade</taxon>
        <taxon>NPAAA clade</taxon>
        <taxon>Hologalegina</taxon>
        <taxon>IRL clade</taxon>
        <taxon>Trifolieae</taxon>
        <taxon>Trifolium</taxon>
    </lineage>
</organism>
<feature type="region of interest" description="Disordered" evidence="1">
    <location>
        <begin position="1"/>
        <end position="21"/>
    </location>
</feature>
<evidence type="ECO:0000259" key="2">
    <source>
        <dbReference type="Pfam" id="PF09103"/>
    </source>
</evidence>
<keyword evidence="4" id="KW-1185">Reference proteome</keyword>
<dbReference type="SUPFAM" id="SSF50249">
    <property type="entry name" value="Nucleic acid-binding proteins"/>
    <property type="match status" value="1"/>
</dbReference>
<sequence>VHSDHVLESGTSCETQTGNQNTEAVKVELTDGWYSINAILDVPLSKQLAAGRLFVGQKLRIWGAGLCGWNGPVS</sequence>
<dbReference type="AlphaFoldDB" id="A0A392RI70"/>
<dbReference type="GO" id="GO:0000724">
    <property type="term" value="P:double-strand break repair via homologous recombination"/>
    <property type="evidence" value="ECO:0007669"/>
    <property type="project" value="InterPro"/>
</dbReference>
<dbReference type="Pfam" id="PF09103">
    <property type="entry name" value="BRCA-2_OB1"/>
    <property type="match status" value="1"/>
</dbReference>
<feature type="compositionally biased region" description="Polar residues" evidence="1">
    <location>
        <begin position="9"/>
        <end position="21"/>
    </location>
</feature>
<name>A0A392RI70_9FABA</name>
<reference evidence="3 4" key="1">
    <citation type="journal article" date="2018" name="Front. Plant Sci.">
        <title>Red Clover (Trifolium pratense) and Zigzag Clover (T. medium) - A Picture of Genomic Similarities and Differences.</title>
        <authorList>
            <person name="Dluhosova J."/>
            <person name="Istvanek J."/>
            <person name="Nedelnik J."/>
            <person name="Repkova J."/>
        </authorList>
    </citation>
    <scope>NUCLEOTIDE SEQUENCE [LARGE SCALE GENOMIC DNA]</scope>
    <source>
        <strain evidence="4">cv. 10/8</strain>
        <tissue evidence="3">Leaf</tissue>
    </source>
</reference>
<feature type="domain" description="BRCA2 OB1" evidence="2">
    <location>
        <begin position="10"/>
        <end position="73"/>
    </location>
</feature>
<dbReference type="PANTHER" id="PTHR11289">
    <property type="entry name" value="BREAST CANCER TYPE 2 SUSCEPTIBILITY PROTEIN BRCA2"/>
    <property type="match status" value="1"/>
</dbReference>
<dbReference type="PANTHER" id="PTHR11289:SF0">
    <property type="entry name" value="BREAST CANCER TYPE 2 SUSCEPTIBILITY PROTEIN"/>
    <property type="match status" value="1"/>
</dbReference>
<proteinExistence type="predicted"/>
<dbReference type="EMBL" id="LXQA010232397">
    <property type="protein sequence ID" value="MCI36288.1"/>
    <property type="molecule type" value="Genomic_DNA"/>
</dbReference>
<evidence type="ECO:0000256" key="1">
    <source>
        <dbReference type="SAM" id="MobiDB-lite"/>
    </source>
</evidence>
<feature type="non-terminal residue" evidence="3">
    <location>
        <position position="74"/>
    </location>
</feature>
<dbReference type="InterPro" id="IPR015525">
    <property type="entry name" value="BRCA2"/>
</dbReference>
<dbReference type="GO" id="GO:0006355">
    <property type="term" value="P:regulation of DNA-templated transcription"/>
    <property type="evidence" value="ECO:0007669"/>
    <property type="project" value="TreeGrafter"/>
</dbReference>